<keyword evidence="1" id="KW-0472">Membrane</keyword>
<organism evidence="2">
    <name type="scientific">Anguilla anguilla</name>
    <name type="common">European freshwater eel</name>
    <name type="synonym">Muraena anguilla</name>
    <dbReference type="NCBI Taxonomy" id="7936"/>
    <lineage>
        <taxon>Eukaryota</taxon>
        <taxon>Metazoa</taxon>
        <taxon>Chordata</taxon>
        <taxon>Craniata</taxon>
        <taxon>Vertebrata</taxon>
        <taxon>Euteleostomi</taxon>
        <taxon>Actinopterygii</taxon>
        <taxon>Neopterygii</taxon>
        <taxon>Teleostei</taxon>
        <taxon>Anguilliformes</taxon>
        <taxon>Anguillidae</taxon>
        <taxon>Anguilla</taxon>
    </lineage>
</organism>
<accession>A0A0E9WYE8</accession>
<name>A0A0E9WYE8_ANGAN</name>
<reference evidence="2" key="1">
    <citation type="submission" date="2014-11" db="EMBL/GenBank/DDBJ databases">
        <authorList>
            <person name="Amaro Gonzalez C."/>
        </authorList>
    </citation>
    <scope>NUCLEOTIDE SEQUENCE</scope>
</reference>
<reference evidence="2" key="2">
    <citation type="journal article" date="2015" name="Fish Shellfish Immunol.">
        <title>Early steps in the European eel (Anguilla anguilla)-Vibrio vulnificus interaction in the gills: Role of the RtxA13 toxin.</title>
        <authorList>
            <person name="Callol A."/>
            <person name="Pajuelo D."/>
            <person name="Ebbesson L."/>
            <person name="Teles M."/>
            <person name="MacKenzie S."/>
            <person name="Amaro C."/>
        </authorList>
    </citation>
    <scope>NUCLEOTIDE SEQUENCE</scope>
</reference>
<dbReference type="EMBL" id="GBXM01013070">
    <property type="protein sequence ID" value="JAH95507.1"/>
    <property type="molecule type" value="Transcribed_RNA"/>
</dbReference>
<keyword evidence="1" id="KW-1133">Transmembrane helix</keyword>
<sequence>MYTVFYASSLFLGLSQVIRLLTLVMEQMLFKRFK</sequence>
<evidence type="ECO:0000256" key="1">
    <source>
        <dbReference type="SAM" id="Phobius"/>
    </source>
</evidence>
<feature type="transmembrane region" description="Helical" evidence="1">
    <location>
        <begin position="6"/>
        <end position="25"/>
    </location>
</feature>
<dbReference type="AlphaFoldDB" id="A0A0E9WYE8"/>
<proteinExistence type="predicted"/>
<protein>
    <submittedName>
        <fullName evidence="2">Uncharacterized protein</fullName>
    </submittedName>
</protein>
<keyword evidence="1" id="KW-0812">Transmembrane</keyword>
<evidence type="ECO:0000313" key="2">
    <source>
        <dbReference type="EMBL" id="JAH95507.1"/>
    </source>
</evidence>